<dbReference type="Pfam" id="PF17851">
    <property type="entry name" value="GH43_C2"/>
    <property type="match status" value="1"/>
</dbReference>
<evidence type="ECO:0000256" key="5">
    <source>
        <dbReference type="PIRSR" id="PIRSR606710-2"/>
    </source>
</evidence>
<evidence type="ECO:0000256" key="2">
    <source>
        <dbReference type="ARBA" id="ARBA00022801"/>
    </source>
</evidence>
<dbReference type="Gene3D" id="2.60.120.200">
    <property type="match status" value="1"/>
</dbReference>
<comment type="similarity">
    <text evidence="1 6">Belongs to the glycosyl hydrolase 43 family.</text>
</comment>
<dbReference type="InterPro" id="IPR006710">
    <property type="entry name" value="Glyco_hydro_43"/>
</dbReference>
<dbReference type="GO" id="GO:0005975">
    <property type="term" value="P:carbohydrate metabolic process"/>
    <property type="evidence" value="ECO:0007669"/>
    <property type="project" value="InterPro"/>
</dbReference>
<evidence type="ECO:0000256" key="4">
    <source>
        <dbReference type="PIRSR" id="PIRSR606710-1"/>
    </source>
</evidence>
<reference evidence="10" key="1">
    <citation type="submission" date="2017-05" db="EMBL/GenBank/DDBJ databases">
        <authorList>
            <person name="Barney B.M."/>
        </authorList>
    </citation>
    <scope>NUCLEOTIDE SEQUENCE [LARGE SCALE GENOMIC DNA]</scope>
    <source>
        <strain evidence="10">PSBB022</strain>
    </source>
</reference>
<feature type="domain" description="Beta-xylosidase C-terminal Concanavalin A-like" evidence="8">
    <location>
        <begin position="366"/>
        <end position="581"/>
    </location>
</feature>
<feature type="active site" description="Proton acceptor" evidence="4">
    <location>
        <position position="60"/>
    </location>
</feature>
<evidence type="ECO:0000256" key="7">
    <source>
        <dbReference type="SAM" id="SignalP"/>
    </source>
</evidence>
<dbReference type="PANTHER" id="PTHR42812:SF12">
    <property type="entry name" value="BETA-XYLOSIDASE-RELATED"/>
    <property type="match status" value="1"/>
</dbReference>
<protein>
    <submittedName>
        <fullName evidence="9">Glycoside hydrolase</fullName>
    </submittedName>
</protein>
<evidence type="ECO:0000313" key="10">
    <source>
        <dbReference type="Proteomes" id="UP000216101"/>
    </source>
</evidence>
<keyword evidence="2 6" id="KW-0378">Hydrolase</keyword>
<evidence type="ECO:0000256" key="1">
    <source>
        <dbReference type="ARBA" id="ARBA00009865"/>
    </source>
</evidence>
<sequence>MLNFFRWYFALCVFFLSAAITWANEPPRMTIDQTAATGVWISDQGDGTYINPVLQGDYSDPDVVRVGDDFYLTSSSFTNVPGLPILHSKDLVNWKIISHALQQIEPVAHHSVPRRGGGVWAPCIRHHNNQFMIYYADPDFGVFVVTAKSATGPWAKPQLIDSTKGVIDPCPFWEEGGKGYMVYAYAHSRSGKSNIIELKELAKDGLSVKGYGKIIIDGNLLPKVKTSYGDLPWFTLEGPKLYKRKNYYYLFAPAGSVKGGWQAVFRAKHITGPYEARSVMDQGDTIINGPHQGAWVNTVTGEDWFLHFQQTDSYGRRVLLQPMRWMADDWPIIGSPQKENHFGQPVHSYKKPDAVVQTRQAPIVNDEFNQGFHLGWQWSANPQSDWVDSTITNKLRLKSVSSPENLWEAGNLLTQKLPGMRFTASTQLTLEPKRVGERAGLLVLGYNYGWIGLENTADGIRLVQVTRENANLFAAETNLTAPLTVSGPVYVRIHIKPVIVAQPEPDYPVIYPSLLRAYHAQVTFSYSLDDTHYYAIGPGFIAQPGRWVGTQVGLFAQAASGTPAYVATSTGHAEFDYFRIESGDKER</sequence>
<dbReference type="Proteomes" id="UP000216101">
    <property type="component" value="Unassembled WGS sequence"/>
</dbReference>
<dbReference type="GO" id="GO:0004553">
    <property type="term" value="F:hydrolase activity, hydrolyzing O-glycosyl compounds"/>
    <property type="evidence" value="ECO:0007669"/>
    <property type="project" value="InterPro"/>
</dbReference>
<evidence type="ECO:0000313" key="9">
    <source>
        <dbReference type="EMBL" id="OZY84201.1"/>
    </source>
</evidence>
<feature type="site" description="Important for catalytic activity, responsible for pKa modulation of the active site Glu and correct orientation of both the proton donor and substrate" evidence="5">
    <location>
        <position position="168"/>
    </location>
</feature>
<keyword evidence="3 6" id="KW-0326">Glycosidase</keyword>
<dbReference type="SUPFAM" id="SSF49899">
    <property type="entry name" value="Concanavalin A-like lectins/glucanases"/>
    <property type="match status" value="1"/>
</dbReference>
<comment type="caution">
    <text evidence="9">The sequence shown here is derived from an EMBL/GenBank/DDBJ whole genome shotgun (WGS) entry which is preliminary data.</text>
</comment>
<keyword evidence="10" id="KW-1185">Reference proteome</keyword>
<dbReference type="InterPro" id="IPR041542">
    <property type="entry name" value="GH43_C2"/>
</dbReference>
<dbReference type="EMBL" id="NHNI01000002">
    <property type="protein sequence ID" value="OZY84201.1"/>
    <property type="molecule type" value="Genomic_DNA"/>
</dbReference>
<dbReference type="InterPro" id="IPR023296">
    <property type="entry name" value="Glyco_hydro_beta-prop_sf"/>
</dbReference>
<dbReference type="PANTHER" id="PTHR42812">
    <property type="entry name" value="BETA-XYLOSIDASE"/>
    <property type="match status" value="1"/>
</dbReference>
<organism evidence="9 10">
    <name type="scientific">Cellvibrio mixtus</name>
    <dbReference type="NCBI Taxonomy" id="39650"/>
    <lineage>
        <taxon>Bacteria</taxon>
        <taxon>Pseudomonadati</taxon>
        <taxon>Pseudomonadota</taxon>
        <taxon>Gammaproteobacteria</taxon>
        <taxon>Cellvibrionales</taxon>
        <taxon>Cellvibrionaceae</taxon>
        <taxon>Cellvibrio</taxon>
    </lineage>
</organism>
<evidence type="ECO:0000256" key="3">
    <source>
        <dbReference type="ARBA" id="ARBA00023295"/>
    </source>
</evidence>
<name>A0A266Q488_9GAMM</name>
<accession>A0A266Q488</accession>
<feature type="signal peptide" evidence="7">
    <location>
        <begin position="1"/>
        <end position="23"/>
    </location>
</feature>
<feature type="active site" description="Proton donor" evidence="4">
    <location>
        <position position="237"/>
    </location>
</feature>
<dbReference type="InterPro" id="IPR051795">
    <property type="entry name" value="Glycosyl_Hydrlase_43"/>
</dbReference>
<dbReference type="SUPFAM" id="SSF75005">
    <property type="entry name" value="Arabinanase/levansucrase/invertase"/>
    <property type="match status" value="1"/>
</dbReference>
<dbReference type="Pfam" id="PF04616">
    <property type="entry name" value="Glyco_hydro_43"/>
    <property type="match status" value="1"/>
</dbReference>
<evidence type="ECO:0000256" key="6">
    <source>
        <dbReference type="RuleBase" id="RU361187"/>
    </source>
</evidence>
<dbReference type="AlphaFoldDB" id="A0A266Q488"/>
<dbReference type="InterPro" id="IPR013320">
    <property type="entry name" value="ConA-like_dom_sf"/>
</dbReference>
<evidence type="ECO:0000259" key="8">
    <source>
        <dbReference type="Pfam" id="PF17851"/>
    </source>
</evidence>
<keyword evidence="7" id="KW-0732">Signal</keyword>
<proteinExistence type="inferred from homology"/>
<dbReference type="CDD" id="cd09001">
    <property type="entry name" value="GH43_FsAxh1-like"/>
    <property type="match status" value="1"/>
</dbReference>
<dbReference type="Gene3D" id="2.115.10.20">
    <property type="entry name" value="Glycosyl hydrolase domain, family 43"/>
    <property type="match status" value="1"/>
</dbReference>
<gene>
    <name evidence="9" type="ORF">CBP51_13305</name>
</gene>
<feature type="chain" id="PRO_5012492651" evidence="7">
    <location>
        <begin position="24"/>
        <end position="587"/>
    </location>
</feature>